<dbReference type="Gene3D" id="3.30.70.340">
    <property type="entry name" value="Metallocarboxypeptidase-like"/>
    <property type="match status" value="1"/>
</dbReference>
<evidence type="ECO:0000256" key="10">
    <source>
        <dbReference type="ARBA" id="ARBA00023157"/>
    </source>
</evidence>
<keyword evidence="5" id="KW-0479">Metal-binding</keyword>
<name>A0ABQ9J1C0_9CUCU</name>
<evidence type="ECO:0000256" key="2">
    <source>
        <dbReference type="ARBA" id="ARBA00005988"/>
    </source>
</evidence>
<evidence type="ECO:0000313" key="13">
    <source>
        <dbReference type="EMBL" id="KAJ8970942.1"/>
    </source>
</evidence>
<evidence type="ECO:0000256" key="1">
    <source>
        <dbReference type="ARBA" id="ARBA00001947"/>
    </source>
</evidence>
<evidence type="ECO:0000256" key="4">
    <source>
        <dbReference type="ARBA" id="ARBA00022670"/>
    </source>
</evidence>
<comment type="similarity">
    <text evidence="2 11">Belongs to the peptidase M14 family.</text>
</comment>
<dbReference type="InterPro" id="IPR000834">
    <property type="entry name" value="Peptidase_M14"/>
</dbReference>
<keyword evidence="3" id="KW-0121">Carboxypeptidase</keyword>
<dbReference type="PROSITE" id="PS52035">
    <property type="entry name" value="PEPTIDASE_M14"/>
    <property type="match status" value="1"/>
</dbReference>
<proteinExistence type="inferred from homology"/>
<dbReference type="PANTHER" id="PTHR11705">
    <property type="entry name" value="PROTEASE FAMILY M14 CARBOXYPEPTIDASE A,B"/>
    <property type="match status" value="1"/>
</dbReference>
<keyword evidence="9" id="KW-0482">Metalloprotease</keyword>
<accession>A0ABQ9J1C0</accession>
<sequence length="242" mass="27546">MNQKLDHANALASVWFGTVSSGQKWSDQDENSGIKLISLGSNVCYFRYITCIGYEGFKVYRVTPTSLREARLLTQFEDDENFDFWSEVRSLDRHVDVMVSKVAQAMFENLLNSENMEYTVHIEDVGKKLDAEKRRQRRSTLTRGEVTFTEFMRHDDINAYLEQLAATYPEIVTNEIIGKSAPDYAKGAAGIELAYTLELPTGGDAGFNPDAEDIEPVVEETWEGFKAFHNYIYQKFVNSTVS</sequence>
<gene>
    <name evidence="13" type="ORF">NQ317_008289</name>
</gene>
<comment type="cofactor">
    <cofactor evidence="1">
        <name>Zn(2+)</name>
        <dbReference type="ChEBI" id="CHEBI:29105"/>
    </cofactor>
</comment>
<reference evidence="13" key="1">
    <citation type="journal article" date="2023" name="Insect Mol. Biol.">
        <title>Genome sequencing provides insights into the evolution of gene families encoding plant cell wall-degrading enzymes in longhorned beetles.</title>
        <authorList>
            <person name="Shin N.R."/>
            <person name="Okamura Y."/>
            <person name="Kirsch R."/>
            <person name="Pauchet Y."/>
        </authorList>
    </citation>
    <scope>NUCLEOTIDE SEQUENCE</scope>
    <source>
        <strain evidence="13">MMC_N1</strain>
    </source>
</reference>
<dbReference type="InterPro" id="IPR036990">
    <property type="entry name" value="M14A-like_propep"/>
</dbReference>
<evidence type="ECO:0000256" key="5">
    <source>
        <dbReference type="ARBA" id="ARBA00022723"/>
    </source>
</evidence>
<dbReference type="InterPro" id="IPR003146">
    <property type="entry name" value="M14A_act_pep"/>
</dbReference>
<keyword evidence="4" id="KW-0645">Protease</keyword>
<keyword evidence="8" id="KW-0862">Zinc</keyword>
<dbReference type="SUPFAM" id="SSF54897">
    <property type="entry name" value="Protease propeptides/inhibitors"/>
    <property type="match status" value="1"/>
</dbReference>
<keyword evidence="7" id="KW-0378">Hydrolase</keyword>
<dbReference type="Proteomes" id="UP001162164">
    <property type="component" value="Unassembled WGS sequence"/>
</dbReference>
<dbReference type="Pfam" id="PF00246">
    <property type="entry name" value="Peptidase_M14"/>
    <property type="match status" value="1"/>
</dbReference>
<keyword evidence="10" id="KW-1015">Disulfide bond</keyword>
<comment type="caution">
    <text evidence="13">The sequence shown here is derived from an EMBL/GenBank/DDBJ whole genome shotgun (WGS) entry which is preliminary data.</text>
</comment>
<protein>
    <recommendedName>
        <fullName evidence="12">Peptidase M14 domain-containing protein</fullName>
    </recommendedName>
</protein>
<feature type="active site" description="Proton donor/acceptor" evidence="11">
    <location>
        <position position="198"/>
    </location>
</feature>
<dbReference type="PANTHER" id="PTHR11705:SF140">
    <property type="entry name" value="FI02848P-RELATED"/>
    <property type="match status" value="1"/>
</dbReference>
<dbReference type="SUPFAM" id="SSF53187">
    <property type="entry name" value="Zn-dependent exopeptidases"/>
    <property type="match status" value="2"/>
</dbReference>
<evidence type="ECO:0000256" key="6">
    <source>
        <dbReference type="ARBA" id="ARBA00022729"/>
    </source>
</evidence>
<dbReference type="Gene3D" id="3.40.630.10">
    <property type="entry name" value="Zn peptidases"/>
    <property type="match status" value="1"/>
</dbReference>
<evidence type="ECO:0000259" key="12">
    <source>
        <dbReference type="PROSITE" id="PS52035"/>
    </source>
</evidence>
<dbReference type="EMBL" id="JAPWTJ010001552">
    <property type="protein sequence ID" value="KAJ8970942.1"/>
    <property type="molecule type" value="Genomic_DNA"/>
</dbReference>
<feature type="domain" description="Peptidase M14" evidence="12">
    <location>
        <begin position="1"/>
        <end position="232"/>
    </location>
</feature>
<evidence type="ECO:0000256" key="7">
    <source>
        <dbReference type="ARBA" id="ARBA00022801"/>
    </source>
</evidence>
<keyword evidence="6" id="KW-0732">Signal</keyword>
<keyword evidence="14" id="KW-1185">Reference proteome</keyword>
<dbReference type="Pfam" id="PF02244">
    <property type="entry name" value="Propep_M14"/>
    <property type="match status" value="1"/>
</dbReference>
<evidence type="ECO:0000256" key="9">
    <source>
        <dbReference type="ARBA" id="ARBA00023049"/>
    </source>
</evidence>
<organism evidence="13 14">
    <name type="scientific">Molorchus minor</name>
    <dbReference type="NCBI Taxonomy" id="1323400"/>
    <lineage>
        <taxon>Eukaryota</taxon>
        <taxon>Metazoa</taxon>
        <taxon>Ecdysozoa</taxon>
        <taxon>Arthropoda</taxon>
        <taxon>Hexapoda</taxon>
        <taxon>Insecta</taxon>
        <taxon>Pterygota</taxon>
        <taxon>Neoptera</taxon>
        <taxon>Endopterygota</taxon>
        <taxon>Coleoptera</taxon>
        <taxon>Polyphaga</taxon>
        <taxon>Cucujiformia</taxon>
        <taxon>Chrysomeloidea</taxon>
        <taxon>Cerambycidae</taxon>
        <taxon>Lamiinae</taxon>
        <taxon>Monochamini</taxon>
        <taxon>Molorchus</taxon>
    </lineage>
</organism>
<evidence type="ECO:0000256" key="8">
    <source>
        <dbReference type="ARBA" id="ARBA00022833"/>
    </source>
</evidence>
<evidence type="ECO:0000313" key="14">
    <source>
        <dbReference type="Proteomes" id="UP001162164"/>
    </source>
</evidence>
<evidence type="ECO:0000256" key="11">
    <source>
        <dbReference type="PROSITE-ProRule" id="PRU01379"/>
    </source>
</evidence>
<evidence type="ECO:0000256" key="3">
    <source>
        <dbReference type="ARBA" id="ARBA00022645"/>
    </source>
</evidence>